<comment type="caution">
    <text evidence="3">The sequence shown here is derived from an EMBL/GenBank/DDBJ whole genome shotgun (WGS) entry which is preliminary data.</text>
</comment>
<feature type="compositionally biased region" description="Polar residues" evidence="2">
    <location>
        <begin position="319"/>
        <end position="329"/>
    </location>
</feature>
<gene>
    <name evidence="3" type="ORF">BJ322DRAFT_1105020</name>
</gene>
<sequence>MPMISERVFKSGHTTSTISPMDVRGSQYKRYFLPSPTSVYPSYHQIAEVAAQADVRDLEGTIPESPQYLTMDDELWFHGLIDDKLQGATFGVNLDIEMRNPEETPVAASLWCLLQMGIYDLADNEGKWPGSTRSQHFTASVAHRLGFLLRAEQKKNAVLQREMKGIKADIRCLVQEQADHNRTSNLMTDTLRTTFKSEMLEMHEEFNRLVATIKEKDDDVARDFHEADRRLNRHRREINELHTKVDLLDDALPMLEARVDSMSDHLCHCRARSSAAVCDESEDELIPDRMASPASEGSYHTPVRAAEEVEDVVRETSEETAVNPTSSSPELEYEEENQVAIPIPPPSLSPCVGCRLPTSTSSTEVMPVSSPPSYQDATLLQYRLDRSELVPVESVDVNNLTALTLSSVRCAEVALTLVTSLSDRMAEWTAGQNRTHTGGRGTWNW</sequence>
<name>A0A9P6HK81_9AGAM</name>
<evidence type="ECO:0000313" key="4">
    <source>
        <dbReference type="Proteomes" id="UP000736335"/>
    </source>
</evidence>
<feature type="coiled-coil region" evidence="1">
    <location>
        <begin position="224"/>
        <end position="251"/>
    </location>
</feature>
<dbReference type="AlphaFoldDB" id="A0A9P6HK81"/>
<dbReference type="Proteomes" id="UP000736335">
    <property type="component" value="Unassembled WGS sequence"/>
</dbReference>
<evidence type="ECO:0000256" key="2">
    <source>
        <dbReference type="SAM" id="MobiDB-lite"/>
    </source>
</evidence>
<protein>
    <submittedName>
        <fullName evidence="3">Uncharacterized protein</fullName>
    </submittedName>
</protein>
<keyword evidence="1" id="KW-0175">Coiled coil</keyword>
<reference evidence="3" key="1">
    <citation type="journal article" date="2020" name="Nat. Commun.">
        <title>Large-scale genome sequencing of mycorrhizal fungi provides insights into the early evolution of symbiotic traits.</title>
        <authorList>
            <person name="Miyauchi S."/>
            <person name="Kiss E."/>
            <person name="Kuo A."/>
            <person name="Drula E."/>
            <person name="Kohler A."/>
            <person name="Sanchez-Garcia M."/>
            <person name="Morin E."/>
            <person name="Andreopoulos B."/>
            <person name="Barry K.W."/>
            <person name="Bonito G."/>
            <person name="Buee M."/>
            <person name="Carver A."/>
            <person name="Chen C."/>
            <person name="Cichocki N."/>
            <person name="Clum A."/>
            <person name="Culley D."/>
            <person name="Crous P.W."/>
            <person name="Fauchery L."/>
            <person name="Girlanda M."/>
            <person name="Hayes R.D."/>
            <person name="Keri Z."/>
            <person name="LaButti K."/>
            <person name="Lipzen A."/>
            <person name="Lombard V."/>
            <person name="Magnuson J."/>
            <person name="Maillard F."/>
            <person name="Murat C."/>
            <person name="Nolan M."/>
            <person name="Ohm R.A."/>
            <person name="Pangilinan J."/>
            <person name="Pereira M.F."/>
            <person name="Perotto S."/>
            <person name="Peter M."/>
            <person name="Pfister S."/>
            <person name="Riley R."/>
            <person name="Sitrit Y."/>
            <person name="Stielow J.B."/>
            <person name="Szollosi G."/>
            <person name="Zifcakova L."/>
            <person name="Stursova M."/>
            <person name="Spatafora J.W."/>
            <person name="Tedersoo L."/>
            <person name="Vaario L.M."/>
            <person name="Yamada A."/>
            <person name="Yan M."/>
            <person name="Wang P."/>
            <person name="Xu J."/>
            <person name="Bruns T."/>
            <person name="Baldrian P."/>
            <person name="Vilgalys R."/>
            <person name="Dunand C."/>
            <person name="Henrissat B."/>
            <person name="Grigoriev I.V."/>
            <person name="Hibbett D."/>
            <person name="Nagy L.G."/>
            <person name="Martin F.M."/>
        </authorList>
    </citation>
    <scope>NUCLEOTIDE SEQUENCE</scope>
    <source>
        <strain evidence="3">UH-Tt-Lm1</strain>
    </source>
</reference>
<feature type="region of interest" description="Disordered" evidence="2">
    <location>
        <begin position="315"/>
        <end position="337"/>
    </location>
</feature>
<keyword evidence="4" id="KW-1185">Reference proteome</keyword>
<evidence type="ECO:0000313" key="3">
    <source>
        <dbReference type="EMBL" id="KAF9789137.1"/>
    </source>
</evidence>
<reference evidence="3" key="2">
    <citation type="submission" date="2020-11" db="EMBL/GenBank/DDBJ databases">
        <authorList>
            <consortium name="DOE Joint Genome Institute"/>
            <person name="Kuo A."/>
            <person name="Miyauchi S."/>
            <person name="Kiss E."/>
            <person name="Drula E."/>
            <person name="Kohler A."/>
            <person name="Sanchez-Garcia M."/>
            <person name="Andreopoulos B."/>
            <person name="Barry K.W."/>
            <person name="Bonito G."/>
            <person name="Buee M."/>
            <person name="Carver A."/>
            <person name="Chen C."/>
            <person name="Cichocki N."/>
            <person name="Clum A."/>
            <person name="Culley D."/>
            <person name="Crous P.W."/>
            <person name="Fauchery L."/>
            <person name="Girlanda M."/>
            <person name="Hayes R."/>
            <person name="Keri Z."/>
            <person name="Labutti K."/>
            <person name="Lipzen A."/>
            <person name="Lombard V."/>
            <person name="Magnuson J."/>
            <person name="Maillard F."/>
            <person name="Morin E."/>
            <person name="Murat C."/>
            <person name="Nolan M."/>
            <person name="Ohm R."/>
            <person name="Pangilinan J."/>
            <person name="Pereira M."/>
            <person name="Perotto S."/>
            <person name="Peter M."/>
            <person name="Riley R."/>
            <person name="Sitrit Y."/>
            <person name="Stielow B."/>
            <person name="Szollosi G."/>
            <person name="Zifcakova L."/>
            <person name="Stursova M."/>
            <person name="Spatafora J.W."/>
            <person name="Tedersoo L."/>
            <person name="Vaario L.-M."/>
            <person name="Yamada A."/>
            <person name="Yan M."/>
            <person name="Wang P."/>
            <person name="Xu J."/>
            <person name="Bruns T."/>
            <person name="Baldrian P."/>
            <person name="Vilgalys R."/>
            <person name="Henrissat B."/>
            <person name="Grigoriev I.V."/>
            <person name="Hibbett D."/>
            <person name="Nagy L.G."/>
            <person name="Martin F.M."/>
        </authorList>
    </citation>
    <scope>NUCLEOTIDE SEQUENCE</scope>
    <source>
        <strain evidence="3">UH-Tt-Lm1</strain>
    </source>
</reference>
<dbReference type="EMBL" id="WIUZ02000003">
    <property type="protein sequence ID" value="KAF9789137.1"/>
    <property type="molecule type" value="Genomic_DNA"/>
</dbReference>
<organism evidence="3 4">
    <name type="scientific">Thelephora terrestris</name>
    <dbReference type="NCBI Taxonomy" id="56493"/>
    <lineage>
        <taxon>Eukaryota</taxon>
        <taxon>Fungi</taxon>
        <taxon>Dikarya</taxon>
        <taxon>Basidiomycota</taxon>
        <taxon>Agaricomycotina</taxon>
        <taxon>Agaricomycetes</taxon>
        <taxon>Thelephorales</taxon>
        <taxon>Thelephoraceae</taxon>
        <taxon>Thelephora</taxon>
    </lineage>
</organism>
<proteinExistence type="predicted"/>
<accession>A0A9P6HK81</accession>
<feature type="coiled-coil region" evidence="1">
    <location>
        <begin position="149"/>
        <end position="176"/>
    </location>
</feature>
<evidence type="ECO:0000256" key="1">
    <source>
        <dbReference type="SAM" id="Coils"/>
    </source>
</evidence>